<feature type="transmembrane region" description="Helical" evidence="1">
    <location>
        <begin position="123"/>
        <end position="143"/>
    </location>
</feature>
<feature type="transmembrane region" description="Helical" evidence="1">
    <location>
        <begin position="80"/>
        <end position="100"/>
    </location>
</feature>
<keyword evidence="1" id="KW-1133">Transmembrane helix</keyword>
<comment type="caution">
    <text evidence="3">The sequence shown here is derived from an EMBL/GenBank/DDBJ whole genome shotgun (WGS) entry which is preliminary data.</text>
</comment>
<feature type="transmembrane region" description="Helical" evidence="1">
    <location>
        <begin position="264"/>
        <end position="282"/>
    </location>
</feature>
<name>A0ABV2ESP6_9STRE</name>
<evidence type="ECO:0000313" key="4">
    <source>
        <dbReference type="Proteomes" id="UP001549134"/>
    </source>
</evidence>
<keyword evidence="4" id="KW-1185">Reference proteome</keyword>
<reference evidence="3 4" key="1">
    <citation type="submission" date="2024-06" db="EMBL/GenBank/DDBJ databases">
        <title>Genomic Encyclopedia of Type Strains, Phase IV (KMG-IV): sequencing the most valuable type-strain genomes for metagenomic binning, comparative biology and taxonomic classification.</title>
        <authorList>
            <person name="Goeker M."/>
        </authorList>
    </citation>
    <scope>NUCLEOTIDE SEQUENCE [LARGE SCALE GENOMIC DNA]</scope>
    <source>
        <strain evidence="3 4">DSM 29126</strain>
    </source>
</reference>
<evidence type="ECO:0000256" key="1">
    <source>
        <dbReference type="SAM" id="Phobius"/>
    </source>
</evidence>
<accession>A0ABV2ESP6</accession>
<proteinExistence type="predicted"/>
<dbReference type="Pfam" id="PF01757">
    <property type="entry name" value="Acyl_transf_3"/>
    <property type="match status" value="1"/>
</dbReference>
<dbReference type="Proteomes" id="UP001549134">
    <property type="component" value="Unassembled WGS sequence"/>
</dbReference>
<feature type="transmembrane region" description="Helical" evidence="1">
    <location>
        <begin position="294"/>
        <end position="316"/>
    </location>
</feature>
<organism evidence="3 4">
    <name type="scientific">Streptococcus parasuis</name>
    <dbReference type="NCBI Taxonomy" id="1501662"/>
    <lineage>
        <taxon>Bacteria</taxon>
        <taxon>Bacillati</taxon>
        <taxon>Bacillota</taxon>
        <taxon>Bacilli</taxon>
        <taxon>Lactobacillales</taxon>
        <taxon>Streptococcaceae</taxon>
        <taxon>Streptococcus</taxon>
    </lineage>
</organism>
<dbReference type="RefSeq" id="WP_237395223.1">
    <property type="nucleotide sequence ID" value="NZ_AP024276.1"/>
</dbReference>
<gene>
    <name evidence="3" type="ORF">ABID50_001369</name>
</gene>
<feature type="transmembrane region" description="Helical" evidence="1">
    <location>
        <begin position="12"/>
        <end position="31"/>
    </location>
</feature>
<dbReference type="EMBL" id="JBEPLX010000013">
    <property type="protein sequence ID" value="MET3534210.1"/>
    <property type="molecule type" value="Genomic_DNA"/>
</dbReference>
<feature type="transmembrane region" description="Helical" evidence="1">
    <location>
        <begin position="51"/>
        <end position="68"/>
    </location>
</feature>
<dbReference type="InterPro" id="IPR002656">
    <property type="entry name" value="Acyl_transf_3_dom"/>
</dbReference>
<sequence length="342" mass="39758">MLKNKNKDKMIFYSFWMTILIVVYHLAPHLIELSDFNRGGYIRPFFETFGSIALNYFFAVSAYKFYVSEKSCRDKLKKRLMTLIVPYIAWNTIYIGLYIFQNGLPNIRTIILGYTLTPFDGPLWYIFVLYMFLAISSICMSLWPRLSTKLEWLIIILTFVAAVYHHAVIYSLISFPYDWWVERTLRMAPPFLYGVYCSKHKSIELGRHSTVIPGIISMICLLSSTILGDNVITTLLLYLCTLSLWNVLPNFTLKADSIIKNDMFIVYSIHEGIIIVMLAVLNKENVHFGKYSSLIFMILLETVLIVTIGFCLNLIIRRLPTVVNIIFTGGRNEHHNKEKKQY</sequence>
<keyword evidence="1" id="KW-0812">Transmembrane</keyword>
<feature type="transmembrane region" description="Helical" evidence="1">
    <location>
        <begin position="231"/>
        <end position="252"/>
    </location>
</feature>
<evidence type="ECO:0000313" key="3">
    <source>
        <dbReference type="EMBL" id="MET3534210.1"/>
    </source>
</evidence>
<feature type="transmembrane region" description="Helical" evidence="1">
    <location>
        <begin position="150"/>
        <end position="173"/>
    </location>
</feature>
<feature type="domain" description="Acyltransferase 3" evidence="2">
    <location>
        <begin position="18"/>
        <end position="313"/>
    </location>
</feature>
<protein>
    <recommendedName>
        <fullName evidence="2">Acyltransferase 3 domain-containing protein</fullName>
    </recommendedName>
</protein>
<keyword evidence="1" id="KW-0472">Membrane</keyword>
<dbReference type="GeneID" id="78827519"/>
<evidence type="ECO:0000259" key="2">
    <source>
        <dbReference type="Pfam" id="PF01757"/>
    </source>
</evidence>